<accession>A0AAV9BJM6</accession>
<protein>
    <submittedName>
        <fullName evidence="2">Uncharacterized protein</fullName>
    </submittedName>
</protein>
<evidence type="ECO:0000313" key="2">
    <source>
        <dbReference type="EMBL" id="KAK1276337.1"/>
    </source>
</evidence>
<organism evidence="2 3">
    <name type="scientific">Acorus gramineus</name>
    <name type="common">Dwarf sweet flag</name>
    <dbReference type="NCBI Taxonomy" id="55184"/>
    <lineage>
        <taxon>Eukaryota</taxon>
        <taxon>Viridiplantae</taxon>
        <taxon>Streptophyta</taxon>
        <taxon>Embryophyta</taxon>
        <taxon>Tracheophyta</taxon>
        <taxon>Spermatophyta</taxon>
        <taxon>Magnoliopsida</taxon>
        <taxon>Liliopsida</taxon>
        <taxon>Acoraceae</taxon>
        <taxon>Acorus</taxon>
    </lineage>
</organism>
<dbReference type="Proteomes" id="UP001179952">
    <property type="component" value="Unassembled WGS sequence"/>
</dbReference>
<dbReference type="AlphaFoldDB" id="A0AAV9BJM6"/>
<feature type="region of interest" description="Disordered" evidence="1">
    <location>
        <begin position="79"/>
        <end position="154"/>
    </location>
</feature>
<name>A0AAV9BJM6_ACOGR</name>
<reference evidence="2" key="2">
    <citation type="submission" date="2023-06" db="EMBL/GenBank/DDBJ databases">
        <authorList>
            <person name="Ma L."/>
            <person name="Liu K.-W."/>
            <person name="Li Z."/>
            <person name="Hsiao Y.-Y."/>
            <person name="Qi Y."/>
            <person name="Fu T."/>
            <person name="Tang G."/>
            <person name="Zhang D."/>
            <person name="Sun W.-H."/>
            <person name="Liu D.-K."/>
            <person name="Li Y."/>
            <person name="Chen G.-Z."/>
            <person name="Liu X.-D."/>
            <person name="Liao X.-Y."/>
            <person name="Jiang Y.-T."/>
            <person name="Yu X."/>
            <person name="Hao Y."/>
            <person name="Huang J."/>
            <person name="Zhao X.-W."/>
            <person name="Ke S."/>
            <person name="Chen Y.-Y."/>
            <person name="Wu W.-L."/>
            <person name="Hsu J.-L."/>
            <person name="Lin Y.-F."/>
            <person name="Huang M.-D."/>
            <person name="Li C.-Y."/>
            <person name="Huang L."/>
            <person name="Wang Z.-W."/>
            <person name="Zhao X."/>
            <person name="Zhong W.-Y."/>
            <person name="Peng D.-H."/>
            <person name="Ahmad S."/>
            <person name="Lan S."/>
            <person name="Zhang J.-S."/>
            <person name="Tsai W.-C."/>
            <person name="Van De Peer Y."/>
            <person name="Liu Z.-J."/>
        </authorList>
    </citation>
    <scope>NUCLEOTIDE SEQUENCE</scope>
    <source>
        <strain evidence="2">SCP</strain>
        <tissue evidence="2">Leaves</tissue>
    </source>
</reference>
<comment type="caution">
    <text evidence="2">The sequence shown here is derived from an EMBL/GenBank/DDBJ whole genome shotgun (WGS) entry which is preliminary data.</text>
</comment>
<feature type="compositionally biased region" description="Polar residues" evidence="1">
    <location>
        <begin position="106"/>
        <end position="120"/>
    </location>
</feature>
<sequence length="278" mass="31704">MSKKARRVSIEASPSYPVGGDEKMRIKIRELWEDCEVLEKETEAIRARLQREKQKKLNLIAEVRFLRGRYKYLLENPSHILPSAPLNQPKKSGIPFKSSAPRTPLKRSTPQKNLPRNPSQKKPPRHSMQISSSEAVHKRQAQKGVLKHYVQSQQSPESMQQIPLQSTMYHNPVLSVNHEIQGEAILKEQRYTERGVGMMMPPGVIDLNHVSYPKPEETGEFQVKWEPLRGEKKSKRPMIDEDSVSGDVSLSICRDVGGGSSRTGKRKISWQDQVALRV</sequence>
<dbReference type="PANTHER" id="PTHR34807:SF3">
    <property type="entry name" value="OS08G0270800 PROTEIN"/>
    <property type="match status" value="1"/>
</dbReference>
<reference evidence="2" key="1">
    <citation type="journal article" date="2023" name="Nat. Commun.">
        <title>Diploid and tetraploid genomes of Acorus and the evolution of monocots.</title>
        <authorList>
            <person name="Ma L."/>
            <person name="Liu K.W."/>
            <person name="Li Z."/>
            <person name="Hsiao Y.Y."/>
            <person name="Qi Y."/>
            <person name="Fu T."/>
            <person name="Tang G.D."/>
            <person name="Zhang D."/>
            <person name="Sun W.H."/>
            <person name="Liu D.K."/>
            <person name="Li Y."/>
            <person name="Chen G.Z."/>
            <person name="Liu X.D."/>
            <person name="Liao X.Y."/>
            <person name="Jiang Y.T."/>
            <person name="Yu X."/>
            <person name="Hao Y."/>
            <person name="Huang J."/>
            <person name="Zhao X.W."/>
            <person name="Ke S."/>
            <person name="Chen Y.Y."/>
            <person name="Wu W.L."/>
            <person name="Hsu J.L."/>
            <person name="Lin Y.F."/>
            <person name="Huang M.D."/>
            <person name="Li C.Y."/>
            <person name="Huang L."/>
            <person name="Wang Z.W."/>
            <person name="Zhao X."/>
            <person name="Zhong W.Y."/>
            <person name="Peng D.H."/>
            <person name="Ahmad S."/>
            <person name="Lan S."/>
            <person name="Zhang J.S."/>
            <person name="Tsai W.C."/>
            <person name="Van de Peer Y."/>
            <person name="Liu Z.J."/>
        </authorList>
    </citation>
    <scope>NUCLEOTIDE SEQUENCE</scope>
    <source>
        <strain evidence="2">SCP</strain>
    </source>
</reference>
<dbReference type="PANTHER" id="PTHR34807">
    <property type="entry name" value="OS08G0270800 PROTEIN"/>
    <property type="match status" value="1"/>
</dbReference>
<proteinExistence type="predicted"/>
<gene>
    <name evidence="2" type="ORF">QJS04_geneDACA003853</name>
</gene>
<evidence type="ECO:0000256" key="1">
    <source>
        <dbReference type="SAM" id="MobiDB-lite"/>
    </source>
</evidence>
<evidence type="ECO:0000313" key="3">
    <source>
        <dbReference type="Proteomes" id="UP001179952"/>
    </source>
</evidence>
<dbReference type="EMBL" id="JAUJYN010000003">
    <property type="protein sequence ID" value="KAK1276337.1"/>
    <property type="molecule type" value="Genomic_DNA"/>
</dbReference>
<keyword evidence="3" id="KW-1185">Reference proteome</keyword>